<dbReference type="OrthoDB" id="1743979at2759"/>
<evidence type="ECO:0000256" key="2">
    <source>
        <dbReference type="ARBA" id="ARBA00022553"/>
    </source>
</evidence>
<dbReference type="PANTHER" id="PTHR42946:SF1">
    <property type="entry name" value="PHOSPHOGLUCOMUTASE (ALPHA-D-GLUCOSE-1,6-BISPHOSPHATE-DEPENDENT)"/>
    <property type="match status" value="1"/>
</dbReference>
<reference evidence="4 5" key="1">
    <citation type="journal article" date="2018" name="Mol. Plant">
        <title>The genome of Artemisia annua provides insight into the evolution of Asteraceae family and artemisinin biosynthesis.</title>
        <authorList>
            <person name="Shen Q."/>
            <person name="Zhang L."/>
            <person name="Liao Z."/>
            <person name="Wang S."/>
            <person name="Yan T."/>
            <person name="Shi P."/>
            <person name="Liu M."/>
            <person name="Fu X."/>
            <person name="Pan Q."/>
            <person name="Wang Y."/>
            <person name="Lv Z."/>
            <person name="Lu X."/>
            <person name="Zhang F."/>
            <person name="Jiang W."/>
            <person name="Ma Y."/>
            <person name="Chen M."/>
            <person name="Hao X."/>
            <person name="Li L."/>
            <person name="Tang Y."/>
            <person name="Lv G."/>
            <person name="Zhou Y."/>
            <person name="Sun X."/>
            <person name="Brodelius P.E."/>
            <person name="Rose J.K.C."/>
            <person name="Tang K."/>
        </authorList>
    </citation>
    <scope>NUCLEOTIDE SEQUENCE [LARGE SCALE GENOMIC DNA]</scope>
    <source>
        <strain evidence="5">cv. Huhao1</strain>
        <tissue evidence="4">Leaf</tissue>
    </source>
</reference>
<dbReference type="EMBL" id="PKPP01000033">
    <property type="protein sequence ID" value="PWA99160.1"/>
    <property type="molecule type" value="Genomic_DNA"/>
</dbReference>
<dbReference type="InterPro" id="IPR050060">
    <property type="entry name" value="Phosphoglucosamine_mutase"/>
</dbReference>
<dbReference type="STRING" id="35608.A0A2U1QMC6"/>
<feature type="domain" description="Alpha-D-phosphohexomutase alpha/beta/alpha" evidence="3">
    <location>
        <begin position="23"/>
        <end position="98"/>
    </location>
</feature>
<name>A0A2U1QMC6_ARTAN</name>
<comment type="cofactor">
    <cofactor evidence="1">
        <name>Mg(2+)</name>
        <dbReference type="ChEBI" id="CHEBI:18420"/>
    </cofactor>
</comment>
<comment type="caution">
    <text evidence="4">The sequence shown here is derived from an EMBL/GenBank/DDBJ whole genome shotgun (WGS) entry which is preliminary data.</text>
</comment>
<dbReference type="Proteomes" id="UP000245207">
    <property type="component" value="Unassembled WGS sequence"/>
</dbReference>
<accession>A0A2U1QMC6</accession>
<dbReference type="InterPro" id="IPR005846">
    <property type="entry name" value="A-D-PHexomutase_a/b/a-III"/>
</dbReference>
<dbReference type="Pfam" id="PF02880">
    <property type="entry name" value="PGM_PMM_III"/>
    <property type="match status" value="1"/>
</dbReference>
<sequence>MFKNFSVVYKTTEGYKPRVAITCSKLMRDEYQHKGGGKHRRFKRGYENVIHEAIRLESHLAIETSGHGATQVNHWLDDGAYLMAKLLNKFASVRASGQTGGSKVLTDLVEELHEPAMLCCF</sequence>
<evidence type="ECO:0000256" key="1">
    <source>
        <dbReference type="ARBA" id="ARBA00001946"/>
    </source>
</evidence>
<proteinExistence type="predicted"/>
<gene>
    <name evidence="4" type="ORF">CTI12_AA012100</name>
</gene>
<evidence type="ECO:0000313" key="5">
    <source>
        <dbReference type="Proteomes" id="UP000245207"/>
    </source>
</evidence>
<keyword evidence="2" id="KW-0597">Phosphoprotein</keyword>
<keyword evidence="5" id="KW-1185">Reference proteome</keyword>
<dbReference type="Gene3D" id="3.40.120.10">
    <property type="entry name" value="Alpha-D-Glucose-1,6-Bisphosphate, subunit A, domain 3"/>
    <property type="match status" value="1"/>
</dbReference>
<dbReference type="GO" id="GO:0004615">
    <property type="term" value="F:phosphomannomutase activity"/>
    <property type="evidence" value="ECO:0007669"/>
    <property type="project" value="TreeGrafter"/>
</dbReference>
<protein>
    <submittedName>
        <fullName evidence="4">Alpha-D-phosphohexomutase, alpha/beta/alpha domain I</fullName>
    </submittedName>
</protein>
<dbReference type="GO" id="GO:0009570">
    <property type="term" value="C:chloroplast stroma"/>
    <property type="evidence" value="ECO:0007669"/>
    <property type="project" value="TreeGrafter"/>
</dbReference>
<dbReference type="GO" id="GO:0005975">
    <property type="term" value="P:carbohydrate metabolic process"/>
    <property type="evidence" value="ECO:0007669"/>
    <property type="project" value="InterPro"/>
</dbReference>
<dbReference type="AlphaFoldDB" id="A0A2U1QMC6"/>
<evidence type="ECO:0000313" key="4">
    <source>
        <dbReference type="EMBL" id="PWA99160.1"/>
    </source>
</evidence>
<dbReference type="InterPro" id="IPR016055">
    <property type="entry name" value="A-D-PHexomutase_a/b/a-I/II/III"/>
</dbReference>
<dbReference type="PANTHER" id="PTHR42946">
    <property type="entry name" value="PHOSPHOHEXOSE MUTASE"/>
    <property type="match status" value="1"/>
</dbReference>
<dbReference type="SUPFAM" id="SSF53738">
    <property type="entry name" value="Phosphoglucomutase, first 3 domains"/>
    <property type="match status" value="1"/>
</dbReference>
<evidence type="ECO:0000259" key="3">
    <source>
        <dbReference type="Pfam" id="PF02880"/>
    </source>
</evidence>
<organism evidence="4 5">
    <name type="scientific">Artemisia annua</name>
    <name type="common">Sweet wormwood</name>
    <dbReference type="NCBI Taxonomy" id="35608"/>
    <lineage>
        <taxon>Eukaryota</taxon>
        <taxon>Viridiplantae</taxon>
        <taxon>Streptophyta</taxon>
        <taxon>Embryophyta</taxon>
        <taxon>Tracheophyta</taxon>
        <taxon>Spermatophyta</taxon>
        <taxon>Magnoliopsida</taxon>
        <taxon>eudicotyledons</taxon>
        <taxon>Gunneridae</taxon>
        <taxon>Pentapetalae</taxon>
        <taxon>asterids</taxon>
        <taxon>campanulids</taxon>
        <taxon>Asterales</taxon>
        <taxon>Asteraceae</taxon>
        <taxon>Asteroideae</taxon>
        <taxon>Anthemideae</taxon>
        <taxon>Artemisiinae</taxon>
        <taxon>Artemisia</taxon>
    </lineage>
</organism>